<gene>
    <name evidence="1" type="ORF">H1R20_g1492</name>
</gene>
<dbReference type="AlphaFoldDB" id="A0A9W8MM02"/>
<keyword evidence="2" id="KW-1185">Reference proteome</keyword>
<protein>
    <submittedName>
        <fullName evidence="1">Uncharacterized protein</fullName>
    </submittedName>
</protein>
<dbReference type="Proteomes" id="UP001140091">
    <property type="component" value="Unassembled WGS sequence"/>
</dbReference>
<accession>A0A9W8MM02</accession>
<proteinExistence type="predicted"/>
<dbReference type="EMBL" id="JANBPK010000447">
    <property type="protein sequence ID" value="KAJ2935601.1"/>
    <property type="molecule type" value="Genomic_DNA"/>
</dbReference>
<dbReference type="OrthoDB" id="185373at2759"/>
<evidence type="ECO:0000313" key="1">
    <source>
        <dbReference type="EMBL" id="KAJ2935601.1"/>
    </source>
</evidence>
<evidence type="ECO:0000313" key="2">
    <source>
        <dbReference type="Proteomes" id="UP001140091"/>
    </source>
</evidence>
<sequence>MVSLKRIARPDVVFRVWDYMYPLYGVLHTSDTLNVLLQSARMAVLIDSRSVRTQLSNYIKIGLSKFSLTKFAGGSSGGGGGGGEGGEGGEVHRVLDASRKARFEGKKAVEIVVGRIKKDEAKPYKGGLWRGEEAGGRGEGGVFAGPVRDGGGAVCWVCVVVP</sequence>
<name>A0A9W8MM02_9AGAR</name>
<reference evidence="1" key="1">
    <citation type="submission" date="2022-06" db="EMBL/GenBank/DDBJ databases">
        <title>Genome Sequence of Candolleomyces eurysporus.</title>
        <authorList>
            <person name="Buettner E."/>
        </authorList>
    </citation>
    <scope>NUCLEOTIDE SEQUENCE</scope>
    <source>
        <strain evidence="1">VTCC 930004</strain>
    </source>
</reference>
<feature type="non-terminal residue" evidence="1">
    <location>
        <position position="162"/>
    </location>
</feature>
<organism evidence="1 2">
    <name type="scientific">Candolleomyces eurysporus</name>
    <dbReference type="NCBI Taxonomy" id="2828524"/>
    <lineage>
        <taxon>Eukaryota</taxon>
        <taxon>Fungi</taxon>
        <taxon>Dikarya</taxon>
        <taxon>Basidiomycota</taxon>
        <taxon>Agaricomycotina</taxon>
        <taxon>Agaricomycetes</taxon>
        <taxon>Agaricomycetidae</taxon>
        <taxon>Agaricales</taxon>
        <taxon>Agaricineae</taxon>
        <taxon>Psathyrellaceae</taxon>
        <taxon>Candolleomyces</taxon>
    </lineage>
</organism>
<comment type="caution">
    <text evidence="1">The sequence shown here is derived from an EMBL/GenBank/DDBJ whole genome shotgun (WGS) entry which is preliminary data.</text>
</comment>